<sequence>MNVTEKHSREKQEEQARRMANRVSLQLAVDDSNEQTRCELNFQGVFSTQQYYAAFLTKKCPWTVLQSEVLRDVPVPYAACEESGMIPKSAGGNGVGDKEMFLMRDDMFVTKLFQ</sequence>
<proteinExistence type="predicted"/>
<dbReference type="AlphaFoldDB" id="A0ABC9VSK9"/>
<organism evidence="1 2">
    <name type="scientific">Grus japonensis</name>
    <name type="common">Japanese crane</name>
    <name type="synonym">Red-crowned crane</name>
    <dbReference type="NCBI Taxonomy" id="30415"/>
    <lineage>
        <taxon>Eukaryota</taxon>
        <taxon>Metazoa</taxon>
        <taxon>Chordata</taxon>
        <taxon>Craniata</taxon>
        <taxon>Vertebrata</taxon>
        <taxon>Euteleostomi</taxon>
        <taxon>Archelosauria</taxon>
        <taxon>Archosauria</taxon>
        <taxon>Dinosauria</taxon>
        <taxon>Saurischia</taxon>
        <taxon>Theropoda</taxon>
        <taxon>Coelurosauria</taxon>
        <taxon>Aves</taxon>
        <taxon>Neognathae</taxon>
        <taxon>Neoaves</taxon>
        <taxon>Gruiformes</taxon>
        <taxon>Gruidae</taxon>
        <taxon>Grus</taxon>
    </lineage>
</organism>
<evidence type="ECO:0000313" key="1">
    <source>
        <dbReference type="EMBL" id="GAB0175688.1"/>
    </source>
</evidence>
<comment type="caution">
    <text evidence="1">The sequence shown here is derived from an EMBL/GenBank/DDBJ whole genome shotgun (WGS) entry which is preliminary data.</text>
</comment>
<keyword evidence="2" id="KW-1185">Reference proteome</keyword>
<dbReference type="Proteomes" id="UP001623348">
    <property type="component" value="Unassembled WGS sequence"/>
</dbReference>
<evidence type="ECO:0000313" key="2">
    <source>
        <dbReference type="Proteomes" id="UP001623348"/>
    </source>
</evidence>
<gene>
    <name evidence="1" type="ORF">GRJ2_000034000</name>
</gene>
<dbReference type="EMBL" id="BAAFJT010000001">
    <property type="protein sequence ID" value="GAB0175688.1"/>
    <property type="molecule type" value="Genomic_DNA"/>
</dbReference>
<protein>
    <submittedName>
        <fullName evidence="1">Uncharacterized protein</fullName>
    </submittedName>
</protein>
<accession>A0ABC9VSK9</accession>
<name>A0ABC9VSK9_GRUJA</name>
<reference evidence="1 2" key="1">
    <citation type="submission" date="2024-06" db="EMBL/GenBank/DDBJ databases">
        <title>The draft genome of Grus japonensis, version 3.</title>
        <authorList>
            <person name="Nabeshima K."/>
            <person name="Suzuki S."/>
            <person name="Onuma M."/>
        </authorList>
    </citation>
    <scope>NUCLEOTIDE SEQUENCE [LARGE SCALE GENOMIC DNA]</scope>
    <source>
        <strain evidence="1 2">451A</strain>
    </source>
</reference>